<gene>
    <name evidence="2" type="ORF">SAMN04487910_3734</name>
</gene>
<dbReference type="PROSITE" id="PS51257">
    <property type="entry name" value="PROKAR_LIPOPROTEIN"/>
    <property type="match status" value="1"/>
</dbReference>
<keyword evidence="1" id="KW-0732">Signal</keyword>
<accession>A0A1H7UHZ9</accession>
<sequence length="290" mass="31072">MKKLKFLALCAMAAGVVTSCQKDEITNDEQPVSLELSKDLQDKIWAAGVNPGNATIENVTLLNGIEEQYLVSGDIMMKLAEIEKGSYDLGVAEDGLTKQYRTNNLVSSSNRTIDILGFTGSGNALTSNMQTGLQWAVNNYNRISTTLNFRLTFGTNFQAADMVVYNNNGSGAGGQAEFPEGGRPGKFIQILNGTGTFGGSNVNNVNEHVIGHEIGHALGFRHTDYARRRCDNSNEGTAGSIGAINIPGTPTANQWGQSGLDSGSLMISCFDGSEDGEFSNFDIVALEFLY</sequence>
<dbReference type="Pfam" id="PF12388">
    <property type="entry name" value="Peptidase_M57"/>
    <property type="match status" value="1"/>
</dbReference>
<dbReference type="InterPro" id="IPR024653">
    <property type="entry name" value="Peptidase_M10/M27/M57"/>
</dbReference>
<dbReference type="STRING" id="1038014.SAMN04487910_3734"/>
<evidence type="ECO:0000256" key="1">
    <source>
        <dbReference type="SAM" id="SignalP"/>
    </source>
</evidence>
<feature type="chain" id="PRO_5011491438" evidence="1">
    <location>
        <begin position="23"/>
        <end position="290"/>
    </location>
</feature>
<keyword evidence="3" id="KW-1185">Reference proteome</keyword>
<proteinExistence type="predicted"/>
<dbReference type="SUPFAM" id="SSF55486">
    <property type="entry name" value="Metalloproteases ('zincins'), catalytic domain"/>
    <property type="match status" value="1"/>
</dbReference>
<reference evidence="2 3" key="1">
    <citation type="submission" date="2016-10" db="EMBL/GenBank/DDBJ databases">
        <authorList>
            <person name="de Groot N.N."/>
        </authorList>
    </citation>
    <scope>NUCLEOTIDE SEQUENCE [LARGE SCALE GENOMIC DNA]</scope>
    <source>
        <strain evidence="2 3">DSM 25232</strain>
    </source>
</reference>
<dbReference type="GO" id="GO:0008237">
    <property type="term" value="F:metallopeptidase activity"/>
    <property type="evidence" value="ECO:0007669"/>
    <property type="project" value="InterPro"/>
</dbReference>
<evidence type="ECO:0000313" key="3">
    <source>
        <dbReference type="Proteomes" id="UP000198521"/>
    </source>
</evidence>
<evidence type="ECO:0000313" key="2">
    <source>
        <dbReference type="EMBL" id="SEL96374.1"/>
    </source>
</evidence>
<name>A0A1H7UHZ9_AQUAM</name>
<dbReference type="Gene3D" id="3.40.390.10">
    <property type="entry name" value="Collagenase (Catalytic Domain)"/>
    <property type="match status" value="1"/>
</dbReference>
<dbReference type="RefSeq" id="WP_091411249.1">
    <property type="nucleotide sequence ID" value="NZ_FOAB01000007.1"/>
</dbReference>
<dbReference type="EMBL" id="FOAB01000007">
    <property type="protein sequence ID" value="SEL96374.1"/>
    <property type="molecule type" value="Genomic_DNA"/>
</dbReference>
<dbReference type="InterPro" id="IPR024079">
    <property type="entry name" value="MetalloPept_cat_dom_sf"/>
</dbReference>
<feature type="signal peptide" evidence="1">
    <location>
        <begin position="1"/>
        <end position="22"/>
    </location>
</feature>
<dbReference type="Proteomes" id="UP000198521">
    <property type="component" value="Unassembled WGS sequence"/>
</dbReference>
<protein>
    <submittedName>
        <fullName evidence="2">Dual-action HEIGH metallo-peptidase</fullName>
    </submittedName>
</protein>
<organism evidence="2 3">
    <name type="scientific">Aquimarina amphilecti</name>
    <dbReference type="NCBI Taxonomy" id="1038014"/>
    <lineage>
        <taxon>Bacteria</taxon>
        <taxon>Pseudomonadati</taxon>
        <taxon>Bacteroidota</taxon>
        <taxon>Flavobacteriia</taxon>
        <taxon>Flavobacteriales</taxon>
        <taxon>Flavobacteriaceae</taxon>
        <taxon>Aquimarina</taxon>
    </lineage>
</organism>
<dbReference type="AlphaFoldDB" id="A0A1H7UHZ9"/>
<dbReference type="OrthoDB" id="785995at2"/>